<dbReference type="AlphaFoldDB" id="A0A0G0WG40"/>
<organism evidence="2 3">
    <name type="scientific">Candidatus Daviesbacteria bacterium GW2011_GWA2_40_9</name>
    <dbReference type="NCBI Taxonomy" id="1618424"/>
    <lineage>
        <taxon>Bacteria</taxon>
        <taxon>Candidatus Daviesiibacteriota</taxon>
    </lineage>
</organism>
<feature type="region of interest" description="Disordered" evidence="1">
    <location>
        <begin position="1"/>
        <end position="21"/>
    </location>
</feature>
<protein>
    <submittedName>
        <fullName evidence="2">Uncharacterized protein</fullName>
    </submittedName>
</protein>
<evidence type="ECO:0000256" key="1">
    <source>
        <dbReference type="SAM" id="MobiDB-lite"/>
    </source>
</evidence>
<accession>A0A0G0WG40</accession>
<name>A0A0G0WG40_9BACT</name>
<dbReference type="EMBL" id="LCAB01000007">
    <property type="protein sequence ID" value="KKR83255.1"/>
    <property type="molecule type" value="Genomic_DNA"/>
</dbReference>
<evidence type="ECO:0000313" key="2">
    <source>
        <dbReference type="EMBL" id="KKR83255.1"/>
    </source>
</evidence>
<comment type="caution">
    <text evidence="2">The sequence shown here is derived from an EMBL/GenBank/DDBJ whole genome shotgun (WGS) entry which is preliminary data.</text>
</comment>
<evidence type="ECO:0000313" key="3">
    <source>
        <dbReference type="Proteomes" id="UP000034601"/>
    </source>
</evidence>
<sequence length="76" mass="9026">MERGKENKENEGKQAVREKHYSEKGGHFLRGRYWKAWGLLGDSSGLEARSTVSVPMEINWQRRRFMPRYSIQDGRR</sequence>
<reference evidence="2 3" key="1">
    <citation type="journal article" date="2015" name="Nature">
        <title>rRNA introns, odd ribosomes, and small enigmatic genomes across a large radiation of phyla.</title>
        <authorList>
            <person name="Brown C.T."/>
            <person name="Hug L.A."/>
            <person name="Thomas B.C."/>
            <person name="Sharon I."/>
            <person name="Castelle C.J."/>
            <person name="Singh A."/>
            <person name="Wilkins M.J."/>
            <person name="Williams K.H."/>
            <person name="Banfield J.F."/>
        </authorList>
    </citation>
    <scope>NUCLEOTIDE SEQUENCE [LARGE SCALE GENOMIC DNA]</scope>
</reference>
<proteinExistence type="predicted"/>
<gene>
    <name evidence="2" type="ORF">UU29_C0007G0125</name>
</gene>
<dbReference type="Proteomes" id="UP000034601">
    <property type="component" value="Unassembled WGS sequence"/>
</dbReference>